<gene>
    <name evidence="14" type="ORF">ACFQRB_09860</name>
</gene>
<proteinExistence type="inferred from homology"/>
<evidence type="ECO:0000256" key="9">
    <source>
        <dbReference type="ARBA" id="ARBA00023136"/>
    </source>
</evidence>
<feature type="region of interest" description="Disordered" evidence="11">
    <location>
        <begin position="306"/>
        <end position="364"/>
    </location>
</feature>
<feature type="compositionally biased region" description="Low complexity" evidence="11">
    <location>
        <begin position="352"/>
        <end position="364"/>
    </location>
</feature>
<dbReference type="Pfam" id="PF01435">
    <property type="entry name" value="Peptidase_M48"/>
    <property type="match status" value="1"/>
</dbReference>
<evidence type="ECO:0000256" key="11">
    <source>
        <dbReference type="SAM" id="MobiDB-lite"/>
    </source>
</evidence>
<sequence length="364" mass="38997">MRQSPRAGTGLRWAMVVAGALTIAFYAVAAVVVWEGVRFLWANRPAPTTVAAVFVGATLLSGYLTYRIGTGRALAGLDARELPRAAAPAVHRIVDDLATAMELDRPRVFVARLGEPNALALGGHTPALVLDYSLFRVLTPAELEAVLAHEFAHIEGRDGLVQTLAHSFVQTLVGTVALAVTPVAFLAGGFARGLALVRGAPDRWHRTVPGRIRVGLERVLTLLLFGLTLSLRAYSRRREHAADDRAVAVTGRPLALASALRKIDDAIDSAFPFAPVYRSAKPEPSTLVRLLSTHPPMDERIERLRRTAEESRGTPARPHTTTYPRHSPARGDPTAATTAGRGSPSRTAEAGRSSPPASPRSAHM</sequence>
<evidence type="ECO:0000259" key="13">
    <source>
        <dbReference type="Pfam" id="PF01435"/>
    </source>
</evidence>
<evidence type="ECO:0000313" key="14">
    <source>
        <dbReference type="EMBL" id="MFC7136718.1"/>
    </source>
</evidence>
<keyword evidence="3 12" id="KW-0812">Transmembrane</keyword>
<keyword evidence="6 10" id="KW-0862">Zinc</keyword>
<keyword evidence="8 10" id="KW-0482">Metalloprotease</keyword>
<dbReference type="Gene3D" id="3.30.2010.10">
    <property type="entry name" value="Metalloproteases ('zincins'), catalytic domain"/>
    <property type="match status" value="1"/>
</dbReference>
<evidence type="ECO:0000256" key="6">
    <source>
        <dbReference type="ARBA" id="ARBA00022833"/>
    </source>
</evidence>
<keyword evidence="15" id="KW-1185">Reference proteome</keyword>
<comment type="similarity">
    <text evidence="10">Belongs to the peptidase M48 family.</text>
</comment>
<evidence type="ECO:0000256" key="10">
    <source>
        <dbReference type="RuleBase" id="RU003983"/>
    </source>
</evidence>
<keyword evidence="5 10" id="KW-0378">Hydrolase</keyword>
<feature type="domain" description="Peptidase M48" evidence="13">
    <location>
        <begin position="87"/>
        <end position="307"/>
    </location>
</feature>
<keyword evidence="7 12" id="KW-1133">Transmembrane helix</keyword>
<dbReference type="GO" id="GO:0008237">
    <property type="term" value="F:metallopeptidase activity"/>
    <property type="evidence" value="ECO:0007669"/>
    <property type="project" value="UniProtKB-KW"/>
</dbReference>
<evidence type="ECO:0000256" key="7">
    <source>
        <dbReference type="ARBA" id="ARBA00022989"/>
    </source>
</evidence>
<feature type="transmembrane region" description="Helical" evidence="12">
    <location>
        <begin position="12"/>
        <end position="34"/>
    </location>
</feature>
<keyword evidence="9 12" id="KW-0472">Membrane</keyword>
<evidence type="ECO:0000256" key="4">
    <source>
        <dbReference type="ARBA" id="ARBA00022723"/>
    </source>
</evidence>
<comment type="cofactor">
    <cofactor evidence="10">
        <name>Zn(2+)</name>
        <dbReference type="ChEBI" id="CHEBI:29105"/>
    </cofactor>
    <text evidence="10">Binds 1 zinc ion per subunit.</text>
</comment>
<feature type="transmembrane region" description="Helical" evidence="12">
    <location>
        <begin position="172"/>
        <end position="195"/>
    </location>
</feature>
<keyword evidence="2 10" id="KW-0645">Protease</keyword>
<dbReference type="InterPro" id="IPR001915">
    <property type="entry name" value="Peptidase_M48"/>
</dbReference>
<keyword evidence="4" id="KW-0479">Metal-binding</keyword>
<dbReference type="EMBL" id="JBHSZG010000001">
    <property type="protein sequence ID" value="MFC7136718.1"/>
    <property type="molecule type" value="Genomic_DNA"/>
</dbReference>
<dbReference type="GO" id="GO:0006508">
    <property type="term" value="P:proteolysis"/>
    <property type="evidence" value="ECO:0007669"/>
    <property type="project" value="UniProtKB-KW"/>
</dbReference>
<dbReference type="EC" id="3.4.24.-" evidence="14"/>
<dbReference type="InterPro" id="IPR050083">
    <property type="entry name" value="HtpX_protease"/>
</dbReference>
<dbReference type="PANTHER" id="PTHR43221">
    <property type="entry name" value="PROTEASE HTPX"/>
    <property type="match status" value="1"/>
</dbReference>
<dbReference type="GO" id="GO:0046872">
    <property type="term" value="F:metal ion binding"/>
    <property type="evidence" value="ECO:0007669"/>
    <property type="project" value="UniProtKB-KW"/>
</dbReference>
<name>A0ABD5XNS7_9EURY</name>
<evidence type="ECO:0000256" key="5">
    <source>
        <dbReference type="ARBA" id="ARBA00022801"/>
    </source>
</evidence>
<dbReference type="PANTHER" id="PTHR43221:SF2">
    <property type="entry name" value="PROTEASE HTPX HOMOLOG"/>
    <property type="match status" value="1"/>
</dbReference>
<evidence type="ECO:0000256" key="2">
    <source>
        <dbReference type="ARBA" id="ARBA00022670"/>
    </source>
</evidence>
<keyword evidence="1" id="KW-1003">Cell membrane</keyword>
<dbReference type="Proteomes" id="UP001596368">
    <property type="component" value="Unassembled WGS sequence"/>
</dbReference>
<accession>A0ABD5XNS7</accession>
<dbReference type="AlphaFoldDB" id="A0ABD5XNS7"/>
<evidence type="ECO:0000313" key="15">
    <source>
        <dbReference type="Proteomes" id="UP001596368"/>
    </source>
</evidence>
<reference evidence="14 15" key="1">
    <citation type="journal article" date="2019" name="Int. J. Syst. Evol. Microbiol.">
        <title>The Global Catalogue of Microorganisms (GCM) 10K type strain sequencing project: providing services to taxonomists for standard genome sequencing and annotation.</title>
        <authorList>
            <consortium name="The Broad Institute Genomics Platform"/>
            <consortium name="The Broad Institute Genome Sequencing Center for Infectious Disease"/>
            <person name="Wu L."/>
            <person name="Ma J."/>
        </authorList>
    </citation>
    <scope>NUCLEOTIDE SEQUENCE [LARGE SCALE GENOMIC DNA]</scope>
    <source>
        <strain evidence="14 15">DT92</strain>
    </source>
</reference>
<evidence type="ECO:0000256" key="1">
    <source>
        <dbReference type="ARBA" id="ARBA00022475"/>
    </source>
</evidence>
<evidence type="ECO:0000256" key="12">
    <source>
        <dbReference type="SAM" id="Phobius"/>
    </source>
</evidence>
<feature type="transmembrane region" description="Helical" evidence="12">
    <location>
        <begin position="215"/>
        <end position="235"/>
    </location>
</feature>
<organism evidence="14 15">
    <name type="scientific">Halobaculum litoreum</name>
    <dbReference type="NCBI Taxonomy" id="3031998"/>
    <lineage>
        <taxon>Archaea</taxon>
        <taxon>Methanobacteriati</taxon>
        <taxon>Methanobacteriota</taxon>
        <taxon>Stenosarchaea group</taxon>
        <taxon>Halobacteria</taxon>
        <taxon>Halobacteriales</taxon>
        <taxon>Haloferacaceae</taxon>
        <taxon>Halobaculum</taxon>
    </lineage>
</organism>
<evidence type="ECO:0000256" key="8">
    <source>
        <dbReference type="ARBA" id="ARBA00023049"/>
    </source>
</evidence>
<comment type="caution">
    <text evidence="14">The sequence shown here is derived from an EMBL/GenBank/DDBJ whole genome shotgun (WGS) entry which is preliminary data.</text>
</comment>
<feature type="transmembrane region" description="Helical" evidence="12">
    <location>
        <begin position="46"/>
        <end position="66"/>
    </location>
</feature>
<protein>
    <submittedName>
        <fullName evidence="14">M48 family metallopeptidase</fullName>
        <ecNumber evidence="14">3.4.24.-</ecNumber>
    </submittedName>
</protein>
<evidence type="ECO:0000256" key="3">
    <source>
        <dbReference type="ARBA" id="ARBA00022692"/>
    </source>
</evidence>